<dbReference type="PANTHER" id="PTHR48073">
    <property type="entry name" value="O-SUCCINYLBENZOATE SYNTHASE-RELATED"/>
    <property type="match status" value="1"/>
</dbReference>
<evidence type="ECO:0000259" key="7">
    <source>
        <dbReference type="Pfam" id="PF13378"/>
    </source>
</evidence>
<evidence type="ECO:0000313" key="9">
    <source>
        <dbReference type="Proteomes" id="UP000285625"/>
    </source>
</evidence>
<proteinExistence type="predicted"/>
<evidence type="ECO:0000256" key="5">
    <source>
        <dbReference type="ARBA" id="ARBA00029491"/>
    </source>
</evidence>
<dbReference type="EC" id="4.2.1.113" evidence="5 6"/>
<dbReference type="PANTHER" id="PTHR48073:SF5">
    <property type="entry name" value="O-SUCCINYLBENZOATE SYNTHASE"/>
    <property type="match status" value="1"/>
</dbReference>
<dbReference type="Gene3D" id="3.30.390.10">
    <property type="entry name" value="Enolase-like, N-terminal domain"/>
    <property type="match status" value="1"/>
</dbReference>
<gene>
    <name evidence="8" type="primary">menC</name>
    <name evidence="8" type="ORF">BUZ57_01795</name>
</gene>
<dbReference type="AlphaFoldDB" id="A0A418JLV7"/>
<dbReference type="GO" id="GO:0009234">
    <property type="term" value="P:menaquinone biosynthetic process"/>
    <property type="evidence" value="ECO:0007669"/>
    <property type="project" value="UniProtKB-UniRule"/>
</dbReference>
<evidence type="ECO:0000313" key="8">
    <source>
        <dbReference type="EMBL" id="RIO47526.1"/>
    </source>
</evidence>
<evidence type="ECO:0000256" key="3">
    <source>
        <dbReference type="ARBA" id="ARBA00022842"/>
    </source>
</evidence>
<evidence type="ECO:0000256" key="4">
    <source>
        <dbReference type="ARBA" id="ARBA00023239"/>
    </source>
</evidence>
<evidence type="ECO:0000256" key="6">
    <source>
        <dbReference type="NCBIfam" id="TIGR01928"/>
    </source>
</evidence>
<dbReference type="EMBL" id="QXVO01000003">
    <property type="protein sequence ID" value="RIO47526.1"/>
    <property type="molecule type" value="Genomic_DNA"/>
</dbReference>
<dbReference type="STRING" id="1284.SHYC_05690"/>
<sequence>MKIVDIQFYNFNPKFKQPIVTPKVAMTYRSTLIVGLIDENGKEWFGEANVFETDWYYEETIDTVKNDIMQWFIKVKNESFSHFEDCIQRLESLNHVPAARATLMMALYPMFHDLPTFKVEPVQTINGDFNQRVLNLNHIARLKLKWCQNILNQVHMIRTIYPDVPISLDANRTLNKGDDATLKALWKEEIAYIEEPFEQLTRLHEDMRVPPVAIDESAISLERILQLIESYPISVVVLKPFRLGGIDRTLLAMQRLQGQGVKVVIGGMYETALSRYYTAWLSRYGDFAGDIPPHGYYFEHDLCETSGQLQQGVLTFAPPKVDRKQLMPD</sequence>
<dbReference type="GO" id="GO:0043748">
    <property type="term" value="F:O-succinylbenzoate synthase activity"/>
    <property type="evidence" value="ECO:0007669"/>
    <property type="project" value="UniProtKB-EC"/>
</dbReference>
<dbReference type="SUPFAM" id="SSF51604">
    <property type="entry name" value="Enolase C-terminal domain-like"/>
    <property type="match status" value="1"/>
</dbReference>
<dbReference type="Pfam" id="PF13378">
    <property type="entry name" value="MR_MLE_C"/>
    <property type="match status" value="1"/>
</dbReference>
<comment type="cofactor">
    <cofactor evidence="1">
        <name>a divalent metal cation</name>
        <dbReference type="ChEBI" id="CHEBI:60240"/>
    </cofactor>
</comment>
<keyword evidence="3" id="KW-0460">Magnesium</keyword>
<organism evidence="8 9">
    <name type="scientific">Staphylococcus hyicus</name>
    <dbReference type="NCBI Taxonomy" id="1284"/>
    <lineage>
        <taxon>Bacteria</taxon>
        <taxon>Bacillati</taxon>
        <taxon>Bacillota</taxon>
        <taxon>Bacilli</taxon>
        <taxon>Bacillales</taxon>
        <taxon>Staphylococcaceae</taxon>
        <taxon>Staphylococcus</taxon>
    </lineage>
</organism>
<evidence type="ECO:0000256" key="1">
    <source>
        <dbReference type="ARBA" id="ARBA00001968"/>
    </source>
</evidence>
<keyword evidence="2" id="KW-0479">Metal-binding</keyword>
<dbReference type="InterPro" id="IPR010197">
    <property type="entry name" value="OSBS/NAAAR"/>
</dbReference>
<dbReference type="NCBIfam" id="TIGR01928">
    <property type="entry name" value="menC_lowGC_arch"/>
    <property type="match status" value="1"/>
</dbReference>
<dbReference type="Proteomes" id="UP000285625">
    <property type="component" value="Unassembled WGS sequence"/>
</dbReference>
<name>A0A418JLV7_STAHY</name>
<dbReference type="Gene3D" id="3.20.20.120">
    <property type="entry name" value="Enolase-like C-terminal domain"/>
    <property type="match status" value="1"/>
</dbReference>
<dbReference type="GO" id="GO:0046872">
    <property type="term" value="F:metal ion binding"/>
    <property type="evidence" value="ECO:0007669"/>
    <property type="project" value="UniProtKB-KW"/>
</dbReference>
<feature type="domain" description="Enolase C-terminal" evidence="7">
    <location>
        <begin position="139"/>
        <end position="283"/>
    </location>
</feature>
<reference evidence="8 9" key="1">
    <citation type="journal article" date="2016" name="Front. Microbiol.">
        <title>Comprehensive Phylogenetic Analysis of Bovine Non-aureus Staphylococci Species Based on Whole-Genome Sequencing.</title>
        <authorList>
            <person name="Naushad S."/>
            <person name="Barkema H.W."/>
            <person name="Luby C."/>
            <person name="Condas L.A."/>
            <person name="Nobrega D.B."/>
            <person name="Carson D.A."/>
            <person name="De Buck J."/>
        </authorList>
    </citation>
    <scope>NUCLEOTIDE SEQUENCE [LARGE SCALE GENOMIC DNA]</scope>
    <source>
        <strain evidence="8 9">SNUC 5959</strain>
    </source>
</reference>
<dbReference type="InterPro" id="IPR029065">
    <property type="entry name" value="Enolase_C-like"/>
</dbReference>
<dbReference type="RefSeq" id="WP_119635062.1">
    <property type="nucleotide sequence ID" value="NZ_QXVO01000003.1"/>
</dbReference>
<comment type="caution">
    <text evidence="8">The sequence shown here is derived from an EMBL/GenBank/DDBJ whole genome shotgun (WGS) entry which is preliminary data.</text>
</comment>
<dbReference type="SUPFAM" id="SSF54826">
    <property type="entry name" value="Enolase N-terminal domain-like"/>
    <property type="match status" value="1"/>
</dbReference>
<dbReference type="InterPro" id="IPR036849">
    <property type="entry name" value="Enolase-like_C_sf"/>
</dbReference>
<keyword evidence="4 8" id="KW-0456">Lyase</keyword>
<evidence type="ECO:0000256" key="2">
    <source>
        <dbReference type="ARBA" id="ARBA00022723"/>
    </source>
</evidence>
<dbReference type="InterPro" id="IPR029017">
    <property type="entry name" value="Enolase-like_N"/>
</dbReference>
<accession>A0A418JLV7</accession>
<protein>
    <recommendedName>
        <fullName evidence="5 6">o-succinylbenzoate synthase</fullName>
        <ecNumber evidence="5 6">4.2.1.113</ecNumber>
    </recommendedName>
</protein>